<dbReference type="InterPro" id="IPR050166">
    <property type="entry name" value="ABC_transporter_ATP-bind"/>
</dbReference>
<dbReference type="AlphaFoldDB" id="A0A848KKU2"/>
<dbReference type="Gene3D" id="3.40.50.300">
    <property type="entry name" value="P-loop containing nucleotide triphosphate hydrolases"/>
    <property type="match status" value="1"/>
</dbReference>
<dbReference type="InterPro" id="IPR027417">
    <property type="entry name" value="P-loop_NTPase"/>
</dbReference>
<dbReference type="Proteomes" id="UP000535543">
    <property type="component" value="Unassembled WGS sequence"/>
</dbReference>
<organism evidence="5 6">
    <name type="scientific">Antrihabitans stalactiti</name>
    <dbReference type="NCBI Taxonomy" id="2584121"/>
    <lineage>
        <taxon>Bacteria</taxon>
        <taxon>Bacillati</taxon>
        <taxon>Actinomycetota</taxon>
        <taxon>Actinomycetes</taxon>
        <taxon>Mycobacteriales</taxon>
        <taxon>Nocardiaceae</taxon>
        <taxon>Antrihabitans</taxon>
    </lineage>
</organism>
<proteinExistence type="predicted"/>
<dbReference type="PROSITE" id="PS00211">
    <property type="entry name" value="ABC_TRANSPORTER_1"/>
    <property type="match status" value="1"/>
</dbReference>
<reference evidence="5 6" key="1">
    <citation type="submission" date="2019-05" db="EMBL/GenBank/DDBJ databases">
        <authorList>
            <person name="Lee S.D."/>
        </authorList>
    </citation>
    <scope>NUCLEOTIDE SEQUENCE [LARGE SCALE GENOMIC DNA]</scope>
    <source>
        <strain evidence="5 6">YC2-7</strain>
    </source>
</reference>
<dbReference type="EMBL" id="VCQU01000005">
    <property type="protein sequence ID" value="NMN96437.1"/>
    <property type="molecule type" value="Genomic_DNA"/>
</dbReference>
<dbReference type="InterPro" id="IPR017871">
    <property type="entry name" value="ABC_transporter-like_CS"/>
</dbReference>
<evidence type="ECO:0000256" key="3">
    <source>
        <dbReference type="ARBA" id="ARBA00022840"/>
    </source>
</evidence>
<dbReference type="InterPro" id="IPR003593">
    <property type="entry name" value="AAA+_ATPase"/>
</dbReference>
<evidence type="ECO:0000313" key="6">
    <source>
        <dbReference type="Proteomes" id="UP000535543"/>
    </source>
</evidence>
<comment type="caution">
    <text evidence="5">The sequence shown here is derived from an EMBL/GenBank/DDBJ whole genome shotgun (WGS) entry which is preliminary data.</text>
</comment>
<dbReference type="GO" id="GO:0005524">
    <property type="term" value="F:ATP binding"/>
    <property type="evidence" value="ECO:0007669"/>
    <property type="project" value="UniProtKB-KW"/>
</dbReference>
<accession>A0A848KKU2</accession>
<dbReference type="Pfam" id="PF00005">
    <property type="entry name" value="ABC_tran"/>
    <property type="match status" value="1"/>
</dbReference>
<evidence type="ECO:0000313" key="5">
    <source>
        <dbReference type="EMBL" id="NMN96437.1"/>
    </source>
</evidence>
<evidence type="ECO:0000256" key="2">
    <source>
        <dbReference type="ARBA" id="ARBA00022741"/>
    </source>
</evidence>
<dbReference type="RefSeq" id="WP_169588382.1">
    <property type="nucleotide sequence ID" value="NZ_VCQU01000005.1"/>
</dbReference>
<keyword evidence="2" id="KW-0547">Nucleotide-binding</keyword>
<dbReference type="CDD" id="cd03293">
    <property type="entry name" value="ABC_NrtD_SsuB_transporters"/>
    <property type="match status" value="1"/>
</dbReference>
<evidence type="ECO:0000259" key="4">
    <source>
        <dbReference type="PROSITE" id="PS50893"/>
    </source>
</evidence>
<feature type="domain" description="ABC transporter" evidence="4">
    <location>
        <begin position="7"/>
        <end position="242"/>
    </location>
</feature>
<keyword evidence="6" id="KW-1185">Reference proteome</keyword>
<gene>
    <name evidence="5" type="ORF">FGL95_15455</name>
</gene>
<protein>
    <submittedName>
        <fullName evidence="5">ABC transporter ATP-binding protein</fullName>
    </submittedName>
</protein>
<dbReference type="GO" id="GO:0016887">
    <property type="term" value="F:ATP hydrolysis activity"/>
    <property type="evidence" value="ECO:0007669"/>
    <property type="project" value="InterPro"/>
</dbReference>
<dbReference type="InterPro" id="IPR003439">
    <property type="entry name" value="ABC_transporter-like_ATP-bd"/>
</dbReference>
<reference evidence="5 6" key="2">
    <citation type="submission" date="2020-06" db="EMBL/GenBank/DDBJ databases">
        <title>Antribacter stalactiti gen. nov., sp. nov., a new member of the family Nacardiaceae isolated from a cave.</title>
        <authorList>
            <person name="Kim I.S."/>
        </authorList>
    </citation>
    <scope>NUCLEOTIDE SEQUENCE [LARGE SCALE GENOMIC DNA]</scope>
    <source>
        <strain evidence="5 6">YC2-7</strain>
    </source>
</reference>
<evidence type="ECO:0000256" key="1">
    <source>
        <dbReference type="ARBA" id="ARBA00022448"/>
    </source>
</evidence>
<dbReference type="SMART" id="SM00382">
    <property type="entry name" value="AAA"/>
    <property type="match status" value="1"/>
</dbReference>
<dbReference type="PANTHER" id="PTHR42788:SF13">
    <property type="entry name" value="ALIPHATIC SULFONATES IMPORT ATP-BINDING PROTEIN SSUB"/>
    <property type="match status" value="1"/>
</dbReference>
<dbReference type="SUPFAM" id="SSF52540">
    <property type="entry name" value="P-loop containing nucleoside triphosphate hydrolases"/>
    <property type="match status" value="1"/>
</dbReference>
<name>A0A848KKU2_9NOCA</name>
<sequence length="270" mass="30237">MSAEPKLRVENVSKRFAIRGSKADFVALENISLDVADGEFVVIVGPSGCGKSTLLDLLGGLTKPTSGRILLDGKPISGPGLDRGIVFQQYALLPWRTARRNIEFGLEEKGLRRKERRALADEYLELVGLQGFGDRYPHELSGGMKQRVAIARSLAFDPEVLLMDEPFAALDAQTRESLQDELLRIWRATGKTILFITHGIDEAVYLGQRAAILTSRPGRIKTIVDIDINVDEIEDPRSDARFRQYRHFIWTQLRTEVARAQDQELEAAHV</sequence>
<keyword evidence="3 5" id="KW-0067">ATP-binding</keyword>
<keyword evidence="1" id="KW-0813">Transport</keyword>
<dbReference type="PROSITE" id="PS50893">
    <property type="entry name" value="ABC_TRANSPORTER_2"/>
    <property type="match status" value="1"/>
</dbReference>
<dbReference type="PANTHER" id="PTHR42788">
    <property type="entry name" value="TAURINE IMPORT ATP-BINDING PROTEIN-RELATED"/>
    <property type="match status" value="1"/>
</dbReference>